<feature type="transmembrane region" description="Helical" evidence="6">
    <location>
        <begin position="141"/>
        <end position="161"/>
    </location>
</feature>
<dbReference type="GO" id="GO:0022857">
    <property type="term" value="F:transmembrane transporter activity"/>
    <property type="evidence" value="ECO:0007669"/>
    <property type="project" value="TreeGrafter"/>
</dbReference>
<dbReference type="Proteomes" id="UP001221142">
    <property type="component" value="Unassembled WGS sequence"/>
</dbReference>
<sequence>MVNGVQFILYFIFGAETLYIHDTQEAKAGFLGLRRIDPRPLTLEDFVHPFRFFLKPRVCLPAISHSMIFLWASIMPNILMPQIFPAKFGLDTQQVGLQFLAAIVGSVIGEQLGGRTSDWWMRRRQRALAGKAAAPPEYRLWLSYIGCVLSIIGVVVFCVQVERAGRKWNITPLVGVAIASVGNQLSTTVLITYAVDCYRLEAASVGVFISFVRQIWGFIGPFWIPHLITATSFDATAGIAAASLVVFSIILIVWLQQRGSFQGLGGKDHWGAAEDQGSGGSSKFGVDITYPPRLAKVASLCASESIIDPAGFSSYGLGIVIASGRKGTQRLAHFSAGKGTSNRSSTPAKVQLVMPLT</sequence>
<dbReference type="AlphaFoldDB" id="A0AAD7CL75"/>
<keyword evidence="2 6" id="KW-0812">Transmembrane</keyword>
<evidence type="ECO:0000313" key="8">
    <source>
        <dbReference type="Proteomes" id="UP001221142"/>
    </source>
</evidence>
<comment type="subcellular location">
    <subcellularLocation>
        <location evidence="1">Membrane</location>
        <topology evidence="1">Multi-pass membrane protein</topology>
    </subcellularLocation>
</comment>
<dbReference type="GO" id="GO:0005886">
    <property type="term" value="C:plasma membrane"/>
    <property type="evidence" value="ECO:0007669"/>
    <property type="project" value="TreeGrafter"/>
</dbReference>
<evidence type="ECO:0000256" key="3">
    <source>
        <dbReference type="ARBA" id="ARBA00022989"/>
    </source>
</evidence>
<keyword evidence="8" id="KW-1185">Reference proteome</keyword>
<evidence type="ECO:0000256" key="5">
    <source>
        <dbReference type="SAM" id="MobiDB-lite"/>
    </source>
</evidence>
<evidence type="ECO:0000313" key="7">
    <source>
        <dbReference type="EMBL" id="KAJ7651384.1"/>
    </source>
</evidence>
<accession>A0AAD7CL75</accession>
<gene>
    <name evidence="7" type="ORF">FB45DRAFT_859935</name>
</gene>
<feature type="transmembrane region" description="Helical" evidence="6">
    <location>
        <begin position="202"/>
        <end position="224"/>
    </location>
</feature>
<feature type="compositionally biased region" description="Polar residues" evidence="5">
    <location>
        <begin position="338"/>
        <end position="348"/>
    </location>
</feature>
<feature type="transmembrane region" description="Helical" evidence="6">
    <location>
        <begin position="173"/>
        <end position="195"/>
    </location>
</feature>
<dbReference type="PANTHER" id="PTHR23502:SF2">
    <property type="entry name" value="TRANSPORTER, PUTATIVE (AFU_ORTHOLOGUE AFUA_2G08910)-RELATED"/>
    <property type="match status" value="1"/>
</dbReference>
<dbReference type="InterPro" id="IPR036259">
    <property type="entry name" value="MFS_trans_sf"/>
</dbReference>
<dbReference type="Gene3D" id="1.20.1250.20">
    <property type="entry name" value="MFS general substrate transporter like domains"/>
    <property type="match status" value="1"/>
</dbReference>
<dbReference type="PANTHER" id="PTHR23502">
    <property type="entry name" value="MAJOR FACILITATOR SUPERFAMILY"/>
    <property type="match status" value="1"/>
</dbReference>
<evidence type="ECO:0000256" key="1">
    <source>
        <dbReference type="ARBA" id="ARBA00004141"/>
    </source>
</evidence>
<evidence type="ECO:0000256" key="6">
    <source>
        <dbReference type="SAM" id="Phobius"/>
    </source>
</evidence>
<name>A0AAD7CL75_9AGAR</name>
<feature type="region of interest" description="Disordered" evidence="5">
    <location>
        <begin position="335"/>
        <end position="357"/>
    </location>
</feature>
<reference evidence="7" key="1">
    <citation type="submission" date="2023-03" db="EMBL/GenBank/DDBJ databases">
        <title>Massive genome expansion in bonnet fungi (Mycena s.s.) driven by repeated elements and novel gene families across ecological guilds.</title>
        <authorList>
            <consortium name="Lawrence Berkeley National Laboratory"/>
            <person name="Harder C.B."/>
            <person name="Miyauchi S."/>
            <person name="Viragh M."/>
            <person name="Kuo A."/>
            <person name="Thoen E."/>
            <person name="Andreopoulos B."/>
            <person name="Lu D."/>
            <person name="Skrede I."/>
            <person name="Drula E."/>
            <person name="Henrissat B."/>
            <person name="Morin E."/>
            <person name="Kohler A."/>
            <person name="Barry K."/>
            <person name="LaButti K."/>
            <person name="Morin E."/>
            <person name="Salamov A."/>
            <person name="Lipzen A."/>
            <person name="Mereny Z."/>
            <person name="Hegedus B."/>
            <person name="Baldrian P."/>
            <person name="Stursova M."/>
            <person name="Weitz H."/>
            <person name="Taylor A."/>
            <person name="Grigoriev I.V."/>
            <person name="Nagy L.G."/>
            <person name="Martin F."/>
            <person name="Kauserud H."/>
        </authorList>
    </citation>
    <scope>NUCLEOTIDE SEQUENCE</scope>
    <source>
        <strain evidence="7">9284</strain>
    </source>
</reference>
<feature type="transmembrane region" description="Helical" evidence="6">
    <location>
        <begin position="58"/>
        <end position="75"/>
    </location>
</feature>
<proteinExistence type="predicted"/>
<keyword evidence="4 6" id="KW-0472">Membrane</keyword>
<comment type="caution">
    <text evidence="7">The sequence shown here is derived from an EMBL/GenBank/DDBJ whole genome shotgun (WGS) entry which is preliminary data.</text>
</comment>
<protein>
    <submittedName>
        <fullName evidence="7">Major facilitator superfamily domain-containing protein</fullName>
    </submittedName>
</protein>
<organism evidence="7 8">
    <name type="scientific">Roridomyces roridus</name>
    <dbReference type="NCBI Taxonomy" id="1738132"/>
    <lineage>
        <taxon>Eukaryota</taxon>
        <taxon>Fungi</taxon>
        <taxon>Dikarya</taxon>
        <taxon>Basidiomycota</taxon>
        <taxon>Agaricomycotina</taxon>
        <taxon>Agaricomycetes</taxon>
        <taxon>Agaricomycetidae</taxon>
        <taxon>Agaricales</taxon>
        <taxon>Marasmiineae</taxon>
        <taxon>Mycenaceae</taxon>
        <taxon>Roridomyces</taxon>
    </lineage>
</organism>
<feature type="transmembrane region" description="Helical" evidence="6">
    <location>
        <begin position="95"/>
        <end position="114"/>
    </location>
</feature>
<evidence type="ECO:0000256" key="4">
    <source>
        <dbReference type="ARBA" id="ARBA00023136"/>
    </source>
</evidence>
<feature type="transmembrane region" description="Helical" evidence="6">
    <location>
        <begin position="236"/>
        <end position="255"/>
    </location>
</feature>
<dbReference type="SUPFAM" id="SSF103473">
    <property type="entry name" value="MFS general substrate transporter"/>
    <property type="match status" value="1"/>
</dbReference>
<dbReference type="EMBL" id="JARKIF010000001">
    <property type="protein sequence ID" value="KAJ7651384.1"/>
    <property type="molecule type" value="Genomic_DNA"/>
</dbReference>
<evidence type="ECO:0000256" key="2">
    <source>
        <dbReference type="ARBA" id="ARBA00022692"/>
    </source>
</evidence>
<keyword evidence="3 6" id="KW-1133">Transmembrane helix</keyword>